<keyword evidence="10" id="KW-0503">Monooxygenase</keyword>
<dbReference type="SUPFAM" id="SSF50891">
    <property type="entry name" value="Cyclophilin-like"/>
    <property type="match status" value="1"/>
</dbReference>
<evidence type="ECO:0000259" key="9">
    <source>
        <dbReference type="PROSITE" id="PS50072"/>
    </source>
</evidence>
<dbReference type="GO" id="GO:0005634">
    <property type="term" value="C:nucleus"/>
    <property type="evidence" value="ECO:0007669"/>
    <property type="project" value="UniProtKB-ARBA"/>
</dbReference>
<dbReference type="InterPro" id="IPR002130">
    <property type="entry name" value="Cyclophilin-type_PPIase_dom"/>
</dbReference>
<evidence type="ECO:0000256" key="8">
    <source>
        <dbReference type="SAM" id="MobiDB-lite"/>
    </source>
</evidence>
<reference evidence="10 11" key="1">
    <citation type="submission" date="2020-04" db="EMBL/GenBank/DDBJ databases">
        <title>Perkinsus olseni comparative genomics.</title>
        <authorList>
            <person name="Bogema D.R."/>
        </authorList>
    </citation>
    <scope>NUCLEOTIDE SEQUENCE [LARGE SCALE GENOMIC DNA]</scope>
    <source>
        <strain evidence="10">ATCC PRA-205</strain>
    </source>
</reference>
<dbReference type="GO" id="GO:0006457">
    <property type="term" value="P:protein folding"/>
    <property type="evidence" value="ECO:0007669"/>
    <property type="project" value="InterPro"/>
</dbReference>
<dbReference type="PROSITE" id="PS00170">
    <property type="entry name" value="CSA_PPIASE_1"/>
    <property type="match status" value="1"/>
</dbReference>
<name>A0A7J6S9S5_PEROL</name>
<dbReference type="PROSITE" id="PS50082">
    <property type="entry name" value="WD_REPEATS_2"/>
    <property type="match status" value="1"/>
</dbReference>
<dbReference type="PANTHER" id="PTHR45625">
    <property type="entry name" value="PEPTIDYL-PROLYL CIS-TRANS ISOMERASE-RELATED"/>
    <property type="match status" value="1"/>
</dbReference>
<feature type="region of interest" description="Disordered" evidence="8">
    <location>
        <begin position="1"/>
        <end position="47"/>
    </location>
</feature>
<keyword evidence="6" id="KW-0413">Isomerase</keyword>
<dbReference type="Proteomes" id="UP000574390">
    <property type="component" value="Unassembled WGS sequence"/>
</dbReference>
<feature type="non-terminal residue" evidence="10">
    <location>
        <position position="776"/>
    </location>
</feature>
<dbReference type="InterPro" id="IPR015943">
    <property type="entry name" value="WD40/YVTN_repeat-like_dom_sf"/>
</dbReference>
<evidence type="ECO:0000256" key="5">
    <source>
        <dbReference type="ARBA" id="ARBA00023110"/>
    </source>
</evidence>
<dbReference type="FunFam" id="2.40.100.10:FF:000003">
    <property type="entry name" value="Peptidylprolyl isomerase domain and WD repeat-containing 1"/>
    <property type="match status" value="1"/>
</dbReference>
<feature type="compositionally biased region" description="Basic and acidic residues" evidence="8">
    <location>
        <begin position="1"/>
        <end position="13"/>
    </location>
</feature>
<feature type="compositionally biased region" description="Low complexity" evidence="8">
    <location>
        <begin position="751"/>
        <end position="770"/>
    </location>
</feature>
<dbReference type="InterPro" id="IPR001680">
    <property type="entry name" value="WD40_rpt"/>
</dbReference>
<evidence type="ECO:0000256" key="1">
    <source>
        <dbReference type="ARBA" id="ARBA00000971"/>
    </source>
</evidence>
<evidence type="ECO:0000313" key="10">
    <source>
        <dbReference type="EMBL" id="KAF4729714.1"/>
    </source>
</evidence>
<dbReference type="SUPFAM" id="SSF50978">
    <property type="entry name" value="WD40 repeat-like"/>
    <property type="match status" value="1"/>
</dbReference>
<feature type="region of interest" description="Disordered" evidence="8">
    <location>
        <begin position="735"/>
        <end position="776"/>
    </location>
</feature>
<evidence type="ECO:0000256" key="3">
    <source>
        <dbReference type="ARBA" id="ARBA00022574"/>
    </source>
</evidence>
<dbReference type="GO" id="GO:0004497">
    <property type="term" value="F:monooxygenase activity"/>
    <property type="evidence" value="ECO:0007669"/>
    <property type="project" value="UniProtKB-KW"/>
</dbReference>
<dbReference type="SMART" id="SM00320">
    <property type="entry name" value="WD40"/>
    <property type="match status" value="4"/>
</dbReference>
<dbReference type="Gene3D" id="2.40.100.10">
    <property type="entry name" value="Cyclophilin-like"/>
    <property type="match status" value="1"/>
</dbReference>
<comment type="caution">
    <text evidence="10">The sequence shown here is derived from an EMBL/GenBank/DDBJ whole genome shotgun (WGS) entry which is preliminary data.</text>
</comment>
<dbReference type="InterPro" id="IPR044666">
    <property type="entry name" value="Cyclophilin_A-like"/>
</dbReference>
<keyword evidence="10" id="KW-0560">Oxidoreductase</keyword>
<feature type="domain" description="PPIase cyclophilin-type" evidence="9">
    <location>
        <begin position="493"/>
        <end position="640"/>
    </location>
</feature>
<protein>
    <recommendedName>
        <fullName evidence="2">peptidylprolyl isomerase</fullName>
        <ecNumber evidence="2">5.2.1.8</ecNumber>
    </recommendedName>
</protein>
<dbReference type="GO" id="GO:0003755">
    <property type="term" value="F:peptidyl-prolyl cis-trans isomerase activity"/>
    <property type="evidence" value="ECO:0007669"/>
    <property type="project" value="UniProtKB-KW"/>
</dbReference>
<dbReference type="InterPro" id="IPR020892">
    <property type="entry name" value="Cyclophilin-type_PPIase_CS"/>
</dbReference>
<feature type="repeat" description="WD" evidence="7">
    <location>
        <begin position="69"/>
        <end position="101"/>
    </location>
</feature>
<dbReference type="InterPro" id="IPR029000">
    <property type="entry name" value="Cyclophilin-like_dom_sf"/>
</dbReference>
<evidence type="ECO:0000256" key="6">
    <source>
        <dbReference type="ARBA" id="ARBA00023235"/>
    </source>
</evidence>
<dbReference type="Gene3D" id="2.130.10.10">
    <property type="entry name" value="YVTN repeat-like/Quinoprotein amine dehydrogenase"/>
    <property type="match status" value="1"/>
</dbReference>
<dbReference type="EC" id="5.2.1.8" evidence="2"/>
<accession>A0A7J6S9S5</accession>
<dbReference type="Pfam" id="PF00160">
    <property type="entry name" value="Pro_isomerase"/>
    <property type="match status" value="1"/>
</dbReference>
<dbReference type="PROSITE" id="PS00022">
    <property type="entry name" value="EGF_1"/>
    <property type="match status" value="1"/>
</dbReference>
<dbReference type="PANTHER" id="PTHR45625:SF4">
    <property type="entry name" value="PEPTIDYLPROLYL ISOMERASE DOMAIN AND WD REPEAT-CONTAINING PROTEIN 1"/>
    <property type="match status" value="1"/>
</dbReference>
<proteinExistence type="predicted"/>
<keyword evidence="4" id="KW-0677">Repeat</keyword>
<evidence type="ECO:0000256" key="7">
    <source>
        <dbReference type="PROSITE-ProRule" id="PRU00221"/>
    </source>
</evidence>
<dbReference type="PRINTS" id="PR00153">
    <property type="entry name" value="CSAPPISMRASE"/>
</dbReference>
<keyword evidence="5" id="KW-0697">Rotamase</keyword>
<evidence type="ECO:0000256" key="2">
    <source>
        <dbReference type="ARBA" id="ARBA00013194"/>
    </source>
</evidence>
<dbReference type="InterPro" id="IPR036322">
    <property type="entry name" value="WD40_repeat_dom_sf"/>
</dbReference>
<organism evidence="10 11">
    <name type="scientific">Perkinsus olseni</name>
    <name type="common">Perkinsus atlanticus</name>
    <dbReference type="NCBI Taxonomy" id="32597"/>
    <lineage>
        <taxon>Eukaryota</taxon>
        <taxon>Sar</taxon>
        <taxon>Alveolata</taxon>
        <taxon>Perkinsozoa</taxon>
        <taxon>Perkinsea</taxon>
        <taxon>Perkinsida</taxon>
        <taxon>Perkinsidae</taxon>
        <taxon>Perkinsus</taxon>
    </lineage>
</organism>
<dbReference type="PROSITE" id="PS50072">
    <property type="entry name" value="CSA_PPIASE_2"/>
    <property type="match status" value="1"/>
</dbReference>
<gene>
    <name evidence="10" type="primary">CYP16_1</name>
    <name evidence="10" type="ORF">FOZ62_004457</name>
</gene>
<evidence type="ECO:0000256" key="4">
    <source>
        <dbReference type="ARBA" id="ARBA00022737"/>
    </source>
</evidence>
<sequence length="776" mass="84904">MSSSPSEEKKKEGLDDEGLSSSSSSEDEMGPAPVPAPQPAKKRRKIRKQLAHEKEYLENLPSAAMYERSFMHRATVSHVVVSKSQEFIITCSTDGHVKFWKKRKIGVEFVKHYAAHKGPIACATISASGMEFATLGKQDRCVKVFDVAGFNMVMMHKFSNFDPLSCCFIHEADSPSATLAVSNTNNSTVEIWPISKLGNPKAKPKTYTAHLDPVQHMKYNDKLKLVVSIDTGGLIAIWDPITLQLPESVSFKSKFDTSLFDLKAAETTAFDLAISPDGERFAVLSKDSQVRVFKTRTGKLFKAFDESLDATSIAQSDPLMKQVHLDGFDFGRRCAVEKELLKSPDAMYQTLDFDQSGNFIIYPTMVGIKVVNLVTNHLSALLGKVESTERFLTTALLQPKPVRQKVNPGGEDNIAAAGAGAYEYVTDPTLVATSFKKKRFYLFTKRLPSDTGAGQQRDIFNEKPTTDEMSAAAAAAAGSRKPQIKIGKKAVIHTDFGDIQIDLYGKLVPKTVENFTKHAQDGYYDDVLFHRVINKFMIQTGDPEGTGMGGSSIWGGDFEDEFVPELDHSEPYMVSMANAGPNTNGSQFFITTVPCPFLDNKHTVFGKVTSGQDVVHKIEGVRTDAEDRPREEIHIQTIKIDSTMAEADSSKLAPSNVLEALPCNPTLPTADQCNAHGVCTKDFQCFCGSYYTGSQCDQFACLTWSERIAADGPTRDRLESAIMCLRAIGLPISASSSSPLASEADDGPRRSASSSRLSFTSSNDSSSSSSDVMESP</sequence>
<dbReference type="Pfam" id="PF00400">
    <property type="entry name" value="WD40"/>
    <property type="match status" value="1"/>
</dbReference>
<keyword evidence="3 7" id="KW-0853">WD repeat</keyword>
<evidence type="ECO:0000313" key="11">
    <source>
        <dbReference type="Proteomes" id="UP000574390"/>
    </source>
</evidence>
<dbReference type="InterPro" id="IPR000742">
    <property type="entry name" value="EGF"/>
</dbReference>
<dbReference type="AlphaFoldDB" id="A0A7J6S9S5"/>
<dbReference type="EMBL" id="JABANM010016285">
    <property type="protein sequence ID" value="KAF4729714.1"/>
    <property type="molecule type" value="Genomic_DNA"/>
</dbReference>
<comment type="catalytic activity">
    <reaction evidence="1">
        <text>[protein]-peptidylproline (omega=180) = [protein]-peptidylproline (omega=0)</text>
        <dbReference type="Rhea" id="RHEA:16237"/>
        <dbReference type="Rhea" id="RHEA-COMP:10747"/>
        <dbReference type="Rhea" id="RHEA-COMP:10748"/>
        <dbReference type="ChEBI" id="CHEBI:83833"/>
        <dbReference type="ChEBI" id="CHEBI:83834"/>
        <dbReference type="EC" id="5.2.1.8"/>
    </reaction>
</comment>